<evidence type="ECO:0000313" key="3">
    <source>
        <dbReference type="Proteomes" id="UP000719766"/>
    </source>
</evidence>
<organism evidence="2 3">
    <name type="scientific">Suillus plorans</name>
    <dbReference type="NCBI Taxonomy" id="116603"/>
    <lineage>
        <taxon>Eukaryota</taxon>
        <taxon>Fungi</taxon>
        <taxon>Dikarya</taxon>
        <taxon>Basidiomycota</taxon>
        <taxon>Agaricomycotina</taxon>
        <taxon>Agaricomycetes</taxon>
        <taxon>Agaricomycetidae</taxon>
        <taxon>Boletales</taxon>
        <taxon>Suillineae</taxon>
        <taxon>Suillaceae</taxon>
        <taxon>Suillus</taxon>
    </lineage>
</organism>
<feature type="non-terminal residue" evidence="2">
    <location>
        <position position="240"/>
    </location>
</feature>
<proteinExistence type="predicted"/>
<feature type="domain" description="F-box" evidence="1">
    <location>
        <begin position="1"/>
        <end position="46"/>
    </location>
</feature>
<reference evidence="2" key="1">
    <citation type="journal article" date="2020" name="New Phytol.">
        <title>Comparative genomics reveals dynamic genome evolution in host specialist ectomycorrhizal fungi.</title>
        <authorList>
            <person name="Lofgren L.A."/>
            <person name="Nguyen N.H."/>
            <person name="Vilgalys R."/>
            <person name="Ruytinx J."/>
            <person name="Liao H.L."/>
            <person name="Branco S."/>
            <person name="Kuo A."/>
            <person name="LaButti K."/>
            <person name="Lipzen A."/>
            <person name="Andreopoulos W."/>
            <person name="Pangilinan J."/>
            <person name="Riley R."/>
            <person name="Hundley H."/>
            <person name="Na H."/>
            <person name="Barry K."/>
            <person name="Grigoriev I.V."/>
            <person name="Stajich J.E."/>
            <person name="Kennedy P.G."/>
        </authorList>
    </citation>
    <scope>NUCLEOTIDE SEQUENCE</scope>
    <source>
        <strain evidence="2">S12</strain>
    </source>
</reference>
<dbReference type="RefSeq" id="XP_041163295.1">
    <property type="nucleotide sequence ID" value="XM_041296220.1"/>
</dbReference>
<gene>
    <name evidence="2" type="ORF">HD556DRAFT_1192954</name>
</gene>
<feature type="non-terminal residue" evidence="2">
    <location>
        <position position="1"/>
    </location>
</feature>
<name>A0A9P7DMR6_9AGAM</name>
<dbReference type="Proteomes" id="UP000719766">
    <property type="component" value="Unassembled WGS sequence"/>
</dbReference>
<dbReference type="SMART" id="SM00256">
    <property type="entry name" value="FBOX"/>
    <property type="match status" value="1"/>
</dbReference>
<evidence type="ECO:0000313" key="2">
    <source>
        <dbReference type="EMBL" id="KAG1798609.1"/>
    </source>
</evidence>
<dbReference type="CDD" id="cd09917">
    <property type="entry name" value="F-box_SF"/>
    <property type="match status" value="1"/>
</dbReference>
<protein>
    <recommendedName>
        <fullName evidence="1">F-box domain-containing protein</fullName>
    </recommendedName>
</protein>
<dbReference type="OrthoDB" id="3270827at2759"/>
<dbReference type="InterPro" id="IPR036047">
    <property type="entry name" value="F-box-like_dom_sf"/>
</dbReference>
<keyword evidence="3" id="KW-1185">Reference proteome</keyword>
<evidence type="ECO:0000259" key="1">
    <source>
        <dbReference type="PROSITE" id="PS50181"/>
    </source>
</evidence>
<dbReference type="AlphaFoldDB" id="A0A9P7DMR6"/>
<comment type="caution">
    <text evidence="2">The sequence shown here is derived from an EMBL/GenBank/DDBJ whole genome shotgun (WGS) entry which is preliminary data.</text>
</comment>
<dbReference type="EMBL" id="JABBWE010000013">
    <property type="protein sequence ID" value="KAG1798609.1"/>
    <property type="molecule type" value="Genomic_DNA"/>
</dbReference>
<dbReference type="Pfam" id="PF00646">
    <property type="entry name" value="F-box"/>
    <property type="match status" value="1"/>
</dbReference>
<dbReference type="InterPro" id="IPR001810">
    <property type="entry name" value="F-box_dom"/>
</dbReference>
<dbReference type="PROSITE" id="PS50181">
    <property type="entry name" value="FBOX"/>
    <property type="match status" value="1"/>
</dbReference>
<dbReference type="GeneID" id="64589984"/>
<sequence length="240" mass="27644">LTLLPSEVIRQTLSNLDWRTLLTLRLVCKFLCSTVDESPSAQYATELAVSGLEDGRSRSPLTVASRLALLKERNEHWETLQCVESRDLPLLQDDDEWQLCGGVLAQSNLLGTMRLYQLPSQYRNITARSWRIPLLSNTEDFTIDPAQDLLVLVEKPVLMYVSFLMHSYMRIRIHPRSLTTGHTHPSAVEVIDYRLYMRSAKLEMELSIQTCSEYLTILFIIEDNTSELVVWKWKMGQVIL</sequence>
<dbReference type="SUPFAM" id="SSF81383">
    <property type="entry name" value="F-box domain"/>
    <property type="match status" value="1"/>
</dbReference>
<accession>A0A9P7DMR6</accession>